<dbReference type="InterPro" id="IPR020103">
    <property type="entry name" value="PsdUridine_synth_cat_dom_sf"/>
</dbReference>
<keyword evidence="2" id="KW-0413">Isomerase</keyword>
<accession>A0A7J3I676</accession>
<evidence type="ECO:0000313" key="4">
    <source>
        <dbReference type="EMBL" id="HGN36172.1"/>
    </source>
</evidence>
<protein>
    <submittedName>
        <fullName evidence="4">tRNA pseudouridine(13) synthase TruD</fullName>
    </submittedName>
</protein>
<dbReference type="PANTHER" id="PTHR13326:SF21">
    <property type="entry name" value="PSEUDOURIDYLATE SYNTHASE PUS7L"/>
    <property type="match status" value="1"/>
</dbReference>
<evidence type="ECO:0000256" key="1">
    <source>
        <dbReference type="ARBA" id="ARBA00007953"/>
    </source>
</evidence>
<proteinExistence type="inferred from homology"/>
<dbReference type="GO" id="GO:0009982">
    <property type="term" value="F:pseudouridine synthase activity"/>
    <property type="evidence" value="ECO:0007669"/>
    <property type="project" value="InterPro"/>
</dbReference>
<dbReference type="EMBL" id="DTAI01000044">
    <property type="protein sequence ID" value="HGN36172.1"/>
    <property type="molecule type" value="Genomic_DNA"/>
</dbReference>
<gene>
    <name evidence="4" type="primary">truD</name>
    <name evidence="4" type="ORF">ENT87_01270</name>
</gene>
<dbReference type="PANTHER" id="PTHR13326">
    <property type="entry name" value="TRNA PSEUDOURIDINE SYNTHASE D"/>
    <property type="match status" value="1"/>
</dbReference>
<comment type="similarity">
    <text evidence="1">Belongs to the pseudouridine synthase TruD family.</text>
</comment>
<evidence type="ECO:0000259" key="3">
    <source>
        <dbReference type="PROSITE" id="PS50984"/>
    </source>
</evidence>
<dbReference type="InterPro" id="IPR001656">
    <property type="entry name" value="PsdUridine_synth_TruD"/>
</dbReference>
<dbReference type="AlphaFoldDB" id="A0A7J3I676"/>
<dbReference type="SUPFAM" id="SSF55120">
    <property type="entry name" value="Pseudouridine synthase"/>
    <property type="match status" value="1"/>
</dbReference>
<dbReference type="Gene3D" id="3.30.2350.20">
    <property type="entry name" value="TruD, catalytic domain"/>
    <property type="match status" value="2"/>
</dbReference>
<dbReference type="InterPro" id="IPR042214">
    <property type="entry name" value="TruD_catalytic"/>
</dbReference>
<feature type="domain" description="TRUD" evidence="3">
    <location>
        <begin position="192"/>
        <end position="378"/>
    </location>
</feature>
<sequence>MEGIGRLSRSLDFLSHSLLDIAIGMYVYTYPANRDSLDFVLNRPSDFIVSEIVNGLNTEELYGYLETVGGSNTEDGCYRDATYIVKKIGLSSIELCNTIKKVLGCRHCAVLGLKDANSVAYQLVLVRNCRTVDSNLHFRKGSRTVDAYLWLCNRISVIDIENSFKIRLNLLSQNSMNLVKEKIETMKKYGYTILNFFGYQRFGSRRPTTHIVGKKLICRDWEGFIEAVCGYPFPMESREAIIDRLHWYENRSSAAYPSSSIESRICSKNIDDLRTLKAIPKKMLQLYVNAYQSYLFNTILSRIWIEIVEKYGLDNGIEIIKRDLPYLPIPGSSTTVSRDIVKRILDEILDTEDIKLSDFCIEELNLCIHGDYRRSYLVIEDLSYSVSDSSIKITFTLESGSYATIVLREILNTDPILYT</sequence>
<organism evidence="4">
    <name type="scientific">Ignisphaera aggregans</name>
    <dbReference type="NCBI Taxonomy" id="334771"/>
    <lineage>
        <taxon>Archaea</taxon>
        <taxon>Thermoproteota</taxon>
        <taxon>Thermoprotei</taxon>
        <taxon>Desulfurococcales</taxon>
        <taxon>Desulfurococcaceae</taxon>
        <taxon>Ignisphaera</taxon>
    </lineage>
</organism>
<reference evidence="4" key="1">
    <citation type="journal article" date="2020" name="mSystems">
        <title>Genome- and Community-Level Interaction Insights into Carbon Utilization and Element Cycling Functions of Hydrothermarchaeota in Hydrothermal Sediment.</title>
        <authorList>
            <person name="Zhou Z."/>
            <person name="Liu Y."/>
            <person name="Xu W."/>
            <person name="Pan J."/>
            <person name="Luo Z.H."/>
            <person name="Li M."/>
        </authorList>
    </citation>
    <scope>NUCLEOTIDE SEQUENCE [LARGE SCALE GENOMIC DNA]</scope>
    <source>
        <strain evidence="4">SpSt-618</strain>
    </source>
</reference>
<dbReference type="InterPro" id="IPR011760">
    <property type="entry name" value="PsdUridine_synth_TruD_insert"/>
</dbReference>
<comment type="caution">
    <text evidence="4">The sequence shown here is derived from an EMBL/GenBank/DDBJ whole genome shotgun (WGS) entry which is preliminary data.</text>
</comment>
<name>A0A7J3I676_9CREN</name>
<dbReference type="GO" id="GO:0003723">
    <property type="term" value="F:RNA binding"/>
    <property type="evidence" value="ECO:0007669"/>
    <property type="project" value="InterPro"/>
</dbReference>
<evidence type="ECO:0000256" key="2">
    <source>
        <dbReference type="ARBA" id="ARBA00023235"/>
    </source>
</evidence>
<dbReference type="PROSITE" id="PS50984">
    <property type="entry name" value="TRUD"/>
    <property type="match status" value="1"/>
</dbReference>
<dbReference type="Pfam" id="PF01142">
    <property type="entry name" value="TruD"/>
    <property type="match status" value="2"/>
</dbReference>
<dbReference type="GO" id="GO:0001522">
    <property type="term" value="P:pseudouridine synthesis"/>
    <property type="evidence" value="ECO:0007669"/>
    <property type="project" value="InterPro"/>
</dbReference>